<organism evidence="9 10">
    <name type="scientific">Enterococcus canintestini</name>
    <dbReference type="NCBI Taxonomy" id="317010"/>
    <lineage>
        <taxon>Bacteria</taxon>
        <taxon>Bacillati</taxon>
        <taxon>Bacillota</taxon>
        <taxon>Bacilli</taxon>
        <taxon>Lactobacillales</taxon>
        <taxon>Enterococcaceae</taxon>
        <taxon>Enterococcus</taxon>
    </lineage>
</organism>
<name>A0A1L8R4S4_9ENTE</name>
<dbReference type="InterPro" id="IPR026466">
    <property type="entry name" value="Fim_isopep_form_D2_dom"/>
</dbReference>
<feature type="domain" description="Gram-positive pilin subunit D1 N-terminal" evidence="7">
    <location>
        <begin position="17"/>
        <end position="180"/>
    </location>
</feature>
<keyword evidence="1" id="KW-0134">Cell wall</keyword>
<feature type="transmembrane region" description="Helical" evidence="5">
    <location>
        <begin position="485"/>
        <end position="507"/>
    </location>
</feature>
<feature type="domain" description="SpaA-like prealbumin fold" evidence="8">
    <location>
        <begin position="343"/>
        <end position="460"/>
    </location>
</feature>
<dbReference type="Pfam" id="PF17802">
    <property type="entry name" value="SpaA"/>
    <property type="match status" value="1"/>
</dbReference>
<dbReference type="STRING" id="317010.RU96_GL000654"/>
<dbReference type="InterPro" id="IPR032364">
    <property type="entry name" value="GramPos_pilinD1_N"/>
</dbReference>
<keyword evidence="5" id="KW-1133">Transmembrane helix</keyword>
<evidence type="ECO:0000259" key="7">
    <source>
        <dbReference type="Pfam" id="PF16555"/>
    </source>
</evidence>
<proteinExistence type="predicted"/>
<keyword evidence="5" id="KW-0812">Transmembrane</keyword>
<evidence type="ECO:0000256" key="3">
    <source>
        <dbReference type="ARBA" id="ARBA00022729"/>
    </source>
</evidence>
<keyword evidence="3" id="KW-0732">Signal</keyword>
<dbReference type="Gene3D" id="2.60.40.740">
    <property type="match status" value="1"/>
</dbReference>
<protein>
    <submittedName>
        <fullName evidence="9">Fimbrial isopeptide formation D2 domain-containing protein</fullName>
    </submittedName>
</protein>
<dbReference type="NCBIfam" id="TIGR01167">
    <property type="entry name" value="LPXTG_anchor"/>
    <property type="match status" value="1"/>
</dbReference>
<dbReference type="Pfam" id="PF16555">
    <property type="entry name" value="GramPos_pilinD1"/>
    <property type="match status" value="1"/>
</dbReference>
<evidence type="ECO:0000259" key="6">
    <source>
        <dbReference type="Pfam" id="PF00746"/>
    </source>
</evidence>
<dbReference type="InterPro" id="IPR013783">
    <property type="entry name" value="Ig-like_fold"/>
</dbReference>
<keyword evidence="4" id="KW-0572">Peptidoglycan-anchor</keyword>
<evidence type="ECO:0000256" key="1">
    <source>
        <dbReference type="ARBA" id="ARBA00022512"/>
    </source>
</evidence>
<dbReference type="InterPro" id="IPR019931">
    <property type="entry name" value="LPXTG_anchor"/>
</dbReference>
<evidence type="ECO:0000313" key="9">
    <source>
        <dbReference type="EMBL" id="OJG14741.1"/>
    </source>
</evidence>
<dbReference type="EMBL" id="JXKG01000014">
    <property type="protein sequence ID" value="OJG14741.1"/>
    <property type="molecule type" value="Genomic_DNA"/>
</dbReference>
<dbReference type="AlphaFoldDB" id="A0A1L8R4S4"/>
<dbReference type="InterPro" id="IPR041033">
    <property type="entry name" value="SpaA_PFL_dom_1"/>
</dbReference>
<keyword evidence="2" id="KW-0964">Secreted</keyword>
<keyword evidence="5" id="KW-0472">Membrane</keyword>
<feature type="domain" description="Gram-positive cocci surface proteins LPxTG" evidence="6">
    <location>
        <begin position="473"/>
        <end position="511"/>
    </location>
</feature>
<dbReference type="InterPro" id="IPR048052">
    <property type="entry name" value="FM1-like"/>
</dbReference>
<reference evidence="9 10" key="1">
    <citation type="submission" date="2014-12" db="EMBL/GenBank/DDBJ databases">
        <title>Draft genome sequences of 29 type strains of Enterococci.</title>
        <authorList>
            <person name="Zhong Z."/>
            <person name="Sun Z."/>
            <person name="Liu W."/>
            <person name="Zhang W."/>
            <person name="Zhang H."/>
        </authorList>
    </citation>
    <scope>NUCLEOTIDE SEQUENCE [LARGE SCALE GENOMIC DNA]</scope>
    <source>
        <strain evidence="9 10">DSM 21207</strain>
    </source>
</reference>
<dbReference type="NCBIfam" id="TIGR04226">
    <property type="entry name" value="RrgB_K2N_iso_D2"/>
    <property type="match status" value="1"/>
</dbReference>
<evidence type="ECO:0000256" key="4">
    <source>
        <dbReference type="ARBA" id="ARBA00023088"/>
    </source>
</evidence>
<sequence>MGGFGALAAADDPIAPDTGDLTIHKYLLTDDVAGPEGTGDASDALKVPDTAKKLQGVEFTVYKIGAPTAGGPAIIPGGDGWTYTLNDAGDQVTASDGTDTYVYNVAEESAKLTGTDGTAKWTGLPKGQYLVVESNVSGAKNEADESVTIDVKTPNFVVAVPMSIENGTGWNADVHVFPKNDAVVAEKEVDKTEGVSIGDVLNFTITSTVLEKISEYKQYDISDELDNALDLVTNSVKVYGANGSIVNPTEIGQEYYTIEPIEGKDAARGFKVSFNPAGLKHLEDEGFKKVVVKFQAKINENAVIVPDSDPTGNIIPNKGKLVYKNKSDETTDKETNETETKVGEIELTKVDKDDNPIKSDTAKFKISTSEAFAKAKAFIKVKYENGKVVDVAYPTDDQGAYDKDTTDFVDYEIETNKADGKARFVGLKVPIDYWVVETKAPDGYNLLGDPFNVKFDNAEDEKAAKYVYSEEVVNSNGFKLPETGGMGLIALIVAGIVIIGLAVMVVLPKKRHS</sequence>
<evidence type="ECO:0000256" key="5">
    <source>
        <dbReference type="SAM" id="Phobius"/>
    </source>
</evidence>
<comment type="caution">
    <text evidence="9">The sequence shown here is derived from an EMBL/GenBank/DDBJ whole genome shotgun (WGS) entry which is preliminary data.</text>
</comment>
<dbReference type="NCBIfam" id="NF033902">
    <property type="entry name" value="iso_D2_wall_anc"/>
    <property type="match status" value="1"/>
</dbReference>
<accession>A0A1L8R4S4</accession>
<dbReference type="Pfam" id="PF00746">
    <property type="entry name" value="Gram_pos_anchor"/>
    <property type="match status" value="1"/>
</dbReference>
<evidence type="ECO:0000256" key="2">
    <source>
        <dbReference type="ARBA" id="ARBA00022525"/>
    </source>
</evidence>
<gene>
    <name evidence="9" type="ORF">RU96_GL000654</name>
</gene>
<dbReference type="Gene3D" id="2.60.40.10">
    <property type="entry name" value="Immunoglobulins"/>
    <property type="match status" value="2"/>
</dbReference>
<evidence type="ECO:0000313" key="10">
    <source>
        <dbReference type="Proteomes" id="UP000182835"/>
    </source>
</evidence>
<dbReference type="Proteomes" id="UP000182835">
    <property type="component" value="Unassembled WGS sequence"/>
</dbReference>
<evidence type="ECO:0000259" key="8">
    <source>
        <dbReference type="Pfam" id="PF17802"/>
    </source>
</evidence>